<evidence type="ECO:0000256" key="8">
    <source>
        <dbReference type="ARBA" id="ARBA00048366"/>
    </source>
</evidence>
<dbReference type="InterPro" id="IPR023535">
    <property type="entry name" value="TC-AMP_synthase"/>
</dbReference>
<dbReference type="EMBL" id="JAJEWP010000003">
    <property type="protein sequence ID" value="MCC2616891.1"/>
    <property type="molecule type" value="Genomic_DNA"/>
</dbReference>
<dbReference type="PROSITE" id="PS51163">
    <property type="entry name" value="YRDC"/>
    <property type="match status" value="1"/>
</dbReference>
<dbReference type="PANTHER" id="PTHR17490">
    <property type="entry name" value="SUA5"/>
    <property type="match status" value="1"/>
</dbReference>
<keyword evidence="7 9" id="KW-0067">ATP-binding</keyword>
<keyword evidence="6 9" id="KW-0547">Nucleotide-binding</keyword>
<proteinExistence type="inferred from homology"/>
<feature type="domain" description="YrdC-like" evidence="10">
    <location>
        <begin position="4"/>
        <end position="187"/>
    </location>
</feature>
<keyword evidence="2 9" id="KW-0963">Cytoplasm</keyword>
<dbReference type="EC" id="2.7.7.87" evidence="9"/>
<evidence type="ECO:0000256" key="1">
    <source>
        <dbReference type="ARBA" id="ARBA00004496"/>
    </source>
</evidence>
<dbReference type="InterPro" id="IPR050156">
    <property type="entry name" value="TC-AMP_synthase_SUA5"/>
</dbReference>
<evidence type="ECO:0000256" key="7">
    <source>
        <dbReference type="ARBA" id="ARBA00022840"/>
    </source>
</evidence>
<evidence type="ECO:0000256" key="2">
    <source>
        <dbReference type="ARBA" id="ARBA00022490"/>
    </source>
</evidence>
<accession>A0ABS8GCF8</accession>
<dbReference type="HAMAP" id="MF_01852">
    <property type="entry name" value="TsaC"/>
    <property type="match status" value="1"/>
</dbReference>
<comment type="catalytic activity">
    <reaction evidence="8 9">
        <text>L-threonine + hydrogencarbonate + ATP = L-threonylcarbamoyladenylate + diphosphate + H2O</text>
        <dbReference type="Rhea" id="RHEA:36407"/>
        <dbReference type="ChEBI" id="CHEBI:15377"/>
        <dbReference type="ChEBI" id="CHEBI:17544"/>
        <dbReference type="ChEBI" id="CHEBI:30616"/>
        <dbReference type="ChEBI" id="CHEBI:33019"/>
        <dbReference type="ChEBI" id="CHEBI:57926"/>
        <dbReference type="ChEBI" id="CHEBI:73682"/>
        <dbReference type="EC" id="2.7.7.87"/>
    </reaction>
</comment>
<keyword evidence="5 9" id="KW-0548">Nucleotidyltransferase</keyword>
<dbReference type="RefSeq" id="WP_229160706.1">
    <property type="nucleotide sequence ID" value="NZ_JAJEWP010000003.1"/>
</dbReference>
<gene>
    <name evidence="9" type="primary">tsaC</name>
    <name evidence="11" type="ORF">LJ739_11630</name>
</gene>
<dbReference type="PANTHER" id="PTHR17490:SF18">
    <property type="entry name" value="THREONYLCARBAMOYL-AMP SYNTHASE"/>
    <property type="match status" value="1"/>
</dbReference>
<reference evidence="11 12" key="1">
    <citation type="submission" date="2021-10" db="EMBL/GenBank/DDBJ databases">
        <title>Draft genome of Aestuariibacter halophilus JC2043.</title>
        <authorList>
            <person name="Emsley S.A."/>
            <person name="Pfannmuller K.M."/>
            <person name="Ushijima B."/>
            <person name="Saw J.H."/>
            <person name="Videau P."/>
        </authorList>
    </citation>
    <scope>NUCLEOTIDE SEQUENCE [LARGE SCALE GENOMIC DNA]</scope>
    <source>
        <strain evidence="11 12">JC2043</strain>
    </source>
</reference>
<evidence type="ECO:0000256" key="5">
    <source>
        <dbReference type="ARBA" id="ARBA00022695"/>
    </source>
</evidence>
<evidence type="ECO:0000256" key="3">
    <source>
        <dbReference type="ARBA" id="ARBA00022679"/>
    </source>
</evidence>
<evidence type="ECO:0000313" key="11">
    <source>
        <dbReference type="EMBL" id="MCC2616891.1"/>
    </source>
</evidence>
<dbReference type="Proteomes" id="UP001520878">
    <property type="component" value="Unassembled WGS sequence"/>
</dbReference>
<keyword evidence="12" id="KW-1185">Reference proteome</keyword>
<evidence type="ECO:0000256" key="6">
    <source>
        <dbReference type="ARBA" id="ARBA00022741"/>
    </source>
</evidence>
<dbReference type="Pfam" id="PF01300">
    <property type="entry name" value="Sua5_yciO_yrdC"/>
    <property type="match status" value="1"/>
</dbReference>
<sequence length="187" mass="20074">MTELSSDDPFVTAFNNGALFLYPTEAVYGIGCDPDNETAVQALLARKQRPVEKGLILIAKTYSQLLPYVNDDAIPMDRRTQIFSSWPGPNTWLLPKSASAPDWITGGSDLIAVRVTAHPVVQSLCERVNKPLVSTSANVTGLEAARTLTQAQQQLGEDLLCIEGALGNAANPSSIRHGLTGQLIRAS</sequence>
<comment type="similarity">
    <text evidence="9">Belongs to the SUA5 family. TsaC subfamily.</text>
</comment>
<dbReference type="SUPFAM" id="SSF55821">
    <property type="entry name" value="YrdC/RibB"/>
    <property type="match status" value="1"/>
</dbReference>
<comment type="caution">
    <text evidence="11">The sequence shown here is derived from an EMBL/GenBank/DDBJ whole genome shotgun (WGS) entry which is preliminary data.</text>
</comment>
<organism evidence="11 12">
    <name type="scientific">Fluctibacter halophilus</name>
    <dbReference type="NCBI Taxonomy" id="226011"/>
    <lineage>
        <taxon>Bacteria</taxon>
        <taxon>Pseudomonadati</taxon>
        <taxon>Pseudomonadota</taxon>
        <taxon>Gammaproteobacteria</taxon>
        <taxon>Alteromonadales</taxon>
        <taxon>Alteromonadaceae</taxon>
        <taxon>Fluctibacter</taxon>
    </lineage>
</organism>
<evidence type="ECO:0000259" key="10">
    <source>
        <dbReference type="PROSITE" id="PS51163"/>
    </source>
</evidence>
<dbReference type="Gene3D" id="3.90.870.10">
    <property type="entry name" value="DHBP synthase"/>
    <property type="match status" value="1"/>
</dbReference>
<keyword evidence="4 9" id="KW-0819">tRNA processing</keyword>
<comment type="function">
    <text evidence="9">Required for the formation of a threonylcarbamoyl group on adenosine at position 37 (t(6)A37) in tRNAs that read codons beginning with adenine. Catalyzes the conversion of L-threonine, HCO(3)(-)/CO(2) and ATP to give threonylcarbamoyl-AMP (TC-AMP) as the acyladenylate intermediate, with the release of diphosphate.</text>
</comment>
<protein>
    <recommendedName>
        <fullName evidence="9">Threonylcarbamoyl-AMP synthase</fullName>
        <shortName evidence="9">TC-AMP synthase</shortName>
        <ecNumber evidence="9">2.7.7.87</ecNumber>
    </recommendedName>
    <alternativeName>
        <fullName evidence="9">L-threonylcarbamoyladenylate synthase</fullName>
    </alternativeName>
    <alternativeName>
        <fullName evidence="9">t(6)A37 threonylcarbamoyladenosine biosynthesis protein TsaC</fullName>
    </alternativeName>
    <alternativeName>
        <fullName evidence="9">tRNA threonylcarbamoyladenosine biosynthesis protein TsaC</fullName>
    </alternativeName>
</protein>
<evidence type="ECO:0000256" key="4">
    <source>
        <dbReference type="ARBA" id="ARBA00022694"/>
    </source>
</evidence>
<comment type="subcellular location">
    <subcellularLocation>
        <location evidence="1 9">Cytoplasm</location>
    </subcellularLocation>
</comment>
<dbReference type="InterPro" id="IPR006070">
    <property type="entry name" value="Sua5-like_dom"/>
</dbReference>
<name>A0ABS8GCF8_9ALTE</name>
<evidence type="ECO:0000313" key="12">
    <source>
        <dbReference type="Proteomes" id="UP001520878"/>
    </source>
</evidence>
<evidence type="ECO:0000256" key="9">
    <source>
        <dbReference type="HAMAP-Rule" id="MF_01852"/>
    </source>
</evidence>
<keyword evidence="3 9" id="KW-0808">Transferase</keyword>
<dbReference type="InterPro" id="IPR017945">
    <property type="entry name" value="DHBP_synth_RibB-like_a/b_dom"/>
</dbReference>